<dbReference type="EMBL" id="JACMSC010000195">
    <property type="protein sequence ID" value="KAG6466149.1"/>
    <property type="molecule type" value="Genomic_DNA"/>
</dbReference>
<keyword evidence="8" id="KW-0406">Ion transport</keyword>
<evidence type="ECO:0000256" key="9">
    <source>
        <dbReference type="ARBA" id="ARBA00023136"/>
    </source>
</evidence>
<evidence type="ECO:0000256" key="1">
    <source>
        <dbReference type="ARBA" id="ARBA00004141"/>
    </source>
</evidence>
<dbReference type="Pfam" id="PF00119">
    <property type="entry name" value="ATP-synt_A"/>
    <property type="match status" value="1"/>
</dbReference>
<keyword evidence="5 12" id="KW-0812">Transmembrane</keyword>
<evidence type="ECO:0000256" key="5">
    <source>
        <dbReference type="ARBA" id="ARBA00022692"/>
    </source>
</evidence>
<keyword evidence="3" id="KW-0813">Transport</keyword>
<name>A0A8J5C3N3_ZINOF</name>
<keyword evidence="7 12" id="KW-1133">Transmembrane helix</keyword>
<evidence type="ECO:0000256" key="2">
    <source>
        <dbReference type="ARBA" id="ARBA00006810"/>
    </source>
</evidence>
<keyword evidence="14" id="KW-1185">Reference proteome</keyword>
<dbReference type="GO" id="GO:0046933">
    <property type="term" value="F:proton-transporting ATP synthase activity, rotational mechanism"/>
    <property type="evidence" value="ECO:0007669"/>
    <property type="project" value="TreeGrafter"/>
</dbReference>
<evidence type="ECO:0000256" key="11">
    <source>
        <dbReference type="ARBA" id="ARBA00032954"/>
    </source>
</evidence>
<dbReference type="Proteomes" id="UP000734854">
    <property type="component" value="Unassembled WGS sequence"/>
</dbReference>
<evidence type="ECO:0000256" key="10">
    <source>
        <dbReference type="ARBA" id="ARBA00023310"/>
    </source>
</evidence>
<protein>
    <recommendedName>
        <fullName evidence="11">F-ATPase protein 6</fullName>
    </recommendedName>
</protein>
<keyword evidence="6" id="KW-0375">Hydrogen ion transport</keyword>
<proteinExistence type="inferred from homology"/>
<comment type="caution">
    <text evidence="13">The sequence shown here is derived from an EMBL/GenBank/DDBJ whole genome shotgun (WGS) entry which is preliminary data.</text>
</comment>
<gene>
    <name evidence="13" type="ORF">ZIOFF_076060</name>
</gene>
<keyword evidence="10" id="KW-0066">ATP synthesis</keyword>
<sequence>MIEELFRRLDNYLCHPDQEILSEKMDYLIKMKEIARMSAEMRIKDGASPLEQFSIHPLMMMKIGNFYFSFTNPSLSMLLTLGLVLLLLFFVTKKGGGKSVPNAWQSLVELLYDFVPNPVNEQIGGLSGNVKQKFSPCISVTLTFSLFRNPQGMIPFSFTSGAIAGGTGDSPRGSAGTATSRYTPIRPRSSFGCRPKDTRDSLLNLGGNDDLGRMVSIIDNQVVVERDVEAALVEEGFRRESILASYTEIRGILHSPQGELLSNRTYQFYVSQIRERGTRQSVPYRRIVRAIQNFDLFFFFFRKRIRGLFIDWCSPPYKRSTKEWDEAPGGKEEWNLAAVPSTTNKANRSVGVVVLPTERDYWNSYIGLLEWNPPMCRLSSLSSISELVGGTLTPGQDLPSRADPRHRPCPSFLVRERLVEPVNYARLPLLLFASSSEIACPPFPGLAPSELFHSLRTSSLCTA</sequence>
<dbReference type="AlphaFoldDB" id="A0A8J5C3N3"/>
<feature type="transmembrane region" description="Helical" evidence="12">
    <location>
        <begin position="66"/>
        <end position="91"/>
    </location>
</feature>
<comment type="subcellular location">
    <subcellularLocation>
        <location evidence="1">Membrane</location>
        <topology evidence="1">Multi-pass membrane protein</topology>
    </subcellularLocation>
</comment>
<dbReference type="InterPro" id="IPR045083">
    <property type="entry name" value="ATP_synth_F0_asu_bact/mt"/>
</dbReference>
<dbReference type="PANTHER" id="PTHR11410:SF0">
    <property type="entry name" value="ATP SYNTHASE SUBUNIT A"/>
    <property type="match status" value="1"/>
</dbReference>
<dbReference type="InterPro" id="IPR000568">
    <property type="entry name" value="ATP_synth_F0_asu"/>
</dbReference>
<dbReference type="GO" id="GO:0045259">
    <property type="term" value="C:proton-transporting ATP synthase complex"/>
    <property type="evidence" value="ECO:0007669"/>
    <property type="project" value="UniProtKB-KW"/>
</dbReference>
<evidence type="ECO:0000256" key="8">
    <source>
        <dbReference type="ARBA" id="ARBA00023065"/>
    </source>
</evidence>
<evidence type="ECO:0000256" key="7">
    <source>
        <dbReference type="ARBA" id="ARBA00022989"/>
    </source>
</evidence>
<keyword evidence="4" id="KW-0138">CF(0)</keyword>
<keyword evidence="9 12" id="KW-0472">Membrane</keyword>
<reference evidence="13 14" key="1">
    <citation type="submission" date="2020-08" db="EMBL/GenBank/DDBJ databases">
        <title>Plant Genome Project.</title>
        <authorList>
            <person name="Zhang R.-G."/>
        </authorList>
    </citation>
    <scope>NUCLEOTIDE SEQUENCE [LARGE SCALE GENOMIC DNA]</scope>
    <source>
        <tissue evidence="13">Rhizome</tissue>
    </source>
</reference>
<comment type="similarity">
    <text evidence="2">Belongs to the ATPase A chain family.</text>
</comment>
<accession>A0A8J5C3N3</accession>
<evidence type="ECO:0000313" key="13">
    <source>
        <dbReference type="EMBL" id="KAG6466149.1"/>
    </source>
</evidence>
<evidence type="ECO:0000256" key="3">
    <source>
        <dbReference type="ARBA" id="ARBA00022448"/>
    </source>
</evidence>
<evidence type="ECO:0000256" key="4">
    <source>
        <dbReference type="ARBA" id="ARBA00022547"/>
    </source>
</evidence>
<evidence type="ECO:0000313" key="14">
    <source>
        <dbReference type="Proteomes" id="UP000734854"/>
    </source>
</evidence>
<organism evidence="13 14">
    <name type="scientific">Zingiber officinale</name>
    <name type="common">Ginger</name>
    <name type="synonym">Amomum zingiber</name>
    <dbReference type="NCBI Taxonomy" id="94328"/>
    <lineage>
        <taxon>Eukaryota</taxon>
        <taxon>Viridiplantae</taxon>
        <taxon>Streptophyta</taxon>
        <taxon>Embryophyta</taxon>
        <taxon>Tracheophyta</taxon>
        <taxon>Spermatophyta</taxon>
        <taxon>Magnoliopsida</taxon>
        <taxon>Liliopsida</taxon>
        <taxon>Zingiberales</taxon>
        <taxon>Zingiberaceae</taxon>
        <taxon>Zingiber</taxon>
    </lineage>
</organism>
<evidence type="ECO:0000256" key="12">
    <source>
        <dbReference type="SAM" id="Phobius"/>
    </source>
</evidence>
<evidence type="ECO:0000256" key="6">
    <source>
        <dbReference type="ARBA" id="ARBA00022781"/>
    </source>
</evidence>
<dbReference type="PANTHER" id="PTHR11410">
    <property type="entry name" value="ATP SYNTHASE SUBUNIT A"/>
    <property type="match status" value="1"/>
</dbReference>